<dbReference type="SMART" id="SM00248">
    <property type="entry name" value="ANK"/>
    <property type="match status" value="2"/>
</dbReference>
<dbReference type="InterPro" id="IPR036770">
    <property type="entry name" value="Ankyrin_rpt-contain_sf"/>
</dbReference>
<feature type="repeat" description="ANK" evidence="3">
    <location>
        <begin position="69"/>
        <end position="101"/>
    </location>
</feature>
<dbReference type="AlphaFoldDB" id="A0A433QUT6"/>
<name>A0A433QUT6_9FUNG</name>
<evidence type="ECO:0000256" key="2">
    <source>
        <dbReference type="ARBA" id="ARBA00023043"/>
    </source>
</evidence>
<accession>A0A433QUT6</accession>
<comment type="caution">
    <text evidence="4">The sequence shown here is derived from an EMBL/GenBank/DDBJ whole genome shotgun (WGS) entry which is preliminary data.</text>
</comment>
<keyword evidence="2 3" id="KW-0040">ANK repeat</keyword>
<protein>
    <submittedName>
        <fullName evidence="4">Ankyrin repeat-containing domain protein</fullName>
    </submittedName>
</protein>
<dbReference type="InterPro" id="IPR002110">
    <property type="entry name" value="Ankyrin_rpt"/>
</dbReference>
<organism evidence="4 5">
    <name type="scientific">Jimgerdemannia flammicorona</name>
    <dbReference type="NCBI Taxonomy" id="994334"/>
    <lineage>
        <taxon>Eukaryota</taxon>
        <taxon>Fungi</taxon>
        <taxon>Fungi incertae sedis</taxon>
        <taxon>Mucoromycota</taxon>
        <taxon>Mucoromycotina</taxon>
        <taxon>Endogonomycetes</taxon>
        <taxon>Endogonales</taxon>
        <taxon>Endogonaceae</taxon>
        <taxon>Jimgerdemannia</taxon>
    </lineage>
</organism>
<dbReference type="EMBL" id="RBNJ01001097">
    <property type="protein sequence ID" value="RUS33571.1"/>
    <property type="molecule type" value="Genomic_DNA"/>
</dbReference>
<dbReference type="PROSITE" id="PS50088">
    <property type="entry name" value="ANK_REPEAT"/>
    <property type="match status" value="2"/>
</dbReference>
<dbReference type="Pfam" id="PF12796">
    <property type="entry name" value="Ank_2"/>
    <property type="match status" value="1"/>
</dbReference>
<feature type="repeat" description="ANK" evidence="3">
    <location>
        <begin position="36"/>
        <end position="68"/>
    </location>
</feature>
<dbReference type="PANTHER" id="PTHR24171:SF8">
    <property type="entry name" value="BRCA1-ASSOCIATED RING DOMAIN PROTEIN 1"/>
    <property type="match status" value="1"/>
</dbReference>
<dbReference type="GO" id="GO:0004842">
    <property type="term" value="F:ubiquitin-protein transferase activity"/>
    <property type="evidence" value="ECO:0007669"/>
    <property type="project" value="TreeGrafter"/>
</dbReference>
<dbReference type="Pfam" id="PF00023">
    <property type="entry name" value="Ank"/>
    <property type="match status" value="1"/>
</dbReference>
<dbReference type="GO" id="GO:0085020">
    <property type="term" value="P:protein K6-linked ubiquitination"/>
    <property type="evidence" value="ECO:0007669"/>
    <property type="project" value="TreeGrafter"/>
</dbReference>
<keyword evidence="5" id="KW-1185">Reference proteome</keyword>
<reference evidence="4 5" key="1">
    <citation type="journal article" date="2018" name="New Phytol.">
        <title>Phylogenomics of Endogonaceae and evolution of mycorrhizas within Mucoromycota.</title>
        <authorList>
            <person name="Chang Y."/>
            <person name="Desiro A."/>
            <person name="Na H."/>
            <person name="Sandor L."/>
            <person name="Lipzen A."/>
            <person name="Clum A."/>
            <person name="Barry K."/>
            <person name="Grigoriev I.V."/>
            <person name="Martin F.M."/>
            <person name="Stajich J.E."/>
            <person name="Smith M.E."/>
            <person name="Bonito G."/>
            <person name="Spatafora J.W."/>
        </authorList>
    </citation>
    <scope>NUCLEOTIDE SEQUENCE [LARGE SCALE GENOMIC DNA]</scope>
    <source>
        <strain evidence="4 5">AD002</strain>
    </source>
</reference>
<evidence type="ECO:0000313" key="5">
    <source>
        <dbReference type="Proteomes" id="UP000274822"/>
    </source>
</evidence>
<keyword evidence="1" id="KW-0677">Repeat</keyword>
<sequence>MLLHHACGKGHLQIVEHILSTAFSTTPSLLHQKDCYGETPLHRATCFNHPHITLLLLRQGANLAVWDAQGNTPLHIAAHTGKGEMIKMLVGQGADVRLWNTAGRTPLDEARASSFSNGKVVGLLKVASKSRKRSVESVERAADDGSLAPHVQAAPDLPRKLQKRSSDVGLIKDPRKNWPCEYQCSDGHYVRSKGEALIDDWLYYHRIWHSYEHQFIPPTSPSTPLTPDFYLPDYDVYLELWGFADDDPVGKLYTARRREKEEIYERFGAPVIGVGQEELKCLDDVLARRLAEWKVKRNGRL</sequence>
<proteinExistence type="predicted"/>
<dbReference type="Proteomes" id="UP000274822">
    <property type="component" value="Unassembled WGS sequence"/>
</dbReference>
<evidence type="ECO:0000256" key="3">
    <source>
        <dbReference type="PROSITE-ProRule" id="PRU00023"/>
    </source>
</evidence>
<gene>
    <name evidence="4" type="ORF">BC938DRAFT_471060</name>
</gene>
<dbReference type="PROSITE" id="PS50297">
    <property type="entry name" value="ANK_REP_REGION"/>
    <property type="match status" value="2"/>
</dbReference>
<dbReference type="Gene3D" id="3.40.91.30">
    <property type="match status" value="1"/>
</dbReference>
<evidence type="ECO:0000256" key="1">
    <source>
        <dbReference type="ARBA" id="ARBA00022737"/>
    </source>
</evidence>
<evidence type="ECO:0000313" key="4">
    <source>
        <dbReference type="EMBL" id="RUS33571.1"/>
    </source>
</evidence>
<dbReference type="Gene3D" id="1.25.40.20">
    <property type="entry name" value="Ankyrin repeat-containing domain"/>
    <property type="match status" value="1"/>
</dbReference>
<dbReference type="SUPFAM" id="SSF48403">
    <property type="entry name" value="Ankyrin repeat"/>
    <property type="match status" value="1"/>
</dbReference>
<dbReference type="PANTHER" id="PTHR24171">
    <property type="entry name" value="ANKYRIN REPEAT DOMAIN-CONTAINING PROTEIN 39-RELATED"/>
    <property type="match status" value="1"/>
</dbReference>